<name>A0A6C0L775_PSEPU</name>
<reference evidence="1" key="1">
    <citation type="submission" date="2019-09" db="EMBL/GenBank/DDBJ databases">
        <authorList>
            <person name="Pozdnyakova-Filatova I."/>
            <person name="Zakharova M."/>
            <person name="Puntus I."/>
            <person name="Funtikova T."/>
            <person name="Valentovich L."/>
            <person name="Filonov A."/>
        </authorList>
    </citation>
    <scope>NUCLEOTIDE SEQUENCE</scope>
    <source>
        <strain evidence="1">BS3701</strain>
        <plasmid evidence="1">pBS1141</plasmid>
    </source>
</reference>
<dbReference type="AlphaFoldDB" id="A0A6C0L775"/>
<proteinExistence type="predicted"/>
<geneLocation type="plasmid" evidence="1">
    <name>pBS1141</name>
</geneLocation>
<organism evidence="1">
    <name type="scientific">Pseudomonas putida</name>
    <name type="common">Arthrobacter siderocapsulatus</name>
    <dbReference type="NCBI Taxonomy" id="303"/>
    <lineage>
        <taxon>Bacteria</taxon>
        <taxon>Pseudomonadati</taxon>
        <taxon>Pseudomonadota</taxon>
        <taxon>Gammaproteobacteria</taxon>
        <taxon>Pseudomonadales</taxon>
        <taxon>Pseudomonadaceae</taxon>
        <taxon>Pseudomonas</taxon>
    </lineage>
</organism>
<keyword evidence="1" id="KW-0614">Plasmid</keyword>
<accession>A0A6C0L775</accession>
<protein>
    <submittedName>
        <fullName evidence="1">Uncharacterized protein</fullName>
    </submittedName>
</protein>
<sequence>MNGGSSLTRYQGAKVESAKKVFQLHTVDRCTGRQGGGKN</sequence>
<dbReference type="EMBL" id="MN413629">
    <property type="protein sequence ID" value="QHU24914.1"/>
    <property type="molecule type" value="Genomic_DNA"/>
</dbReference>
<evidence type="ECO:0000313" key="1">
    <source>
        <dbReference type="EMBL" id="QHU24914.1"/>
    </source>
</evidence>